<name>A0A4S2M702_OPIFE</name>
<keyword evidence="2" id="KW-1185">Reference proteome</keyword>
<reference evidence="1 2" key="1">
    <citation type="journal article" date="2019" name="BMC Genomics">
        <title>New insights from Opisthorchis felineus genome: update on genomics of the epidemiologically important liver flukes.</title>
        <authorList>
            <person name="Ershov N.I."/>
            <person name="Mordvinov V.A."/>
            <person name="Prokhortchouk E.B."/>
            <person name="Pakharukova M.Y."/>
            <person name="Gunbin K.V."/>
            <person name="Ustyantsev K."/>
            <person name="Genaev M.A."/>
            <person name="Blinov A.G."/>
            <person name="Mazur A."/>
            <person name="Boulygina E."/>
            <person name="Tsygankova S."/>
            <person name="Khrameeva E."/>
            <person name="Chekanov N."/>
            <person name="Fan G."/>
            <person name="Xiao A."/>
            <person name="Zhang H."/>
            <person name="Xu X."/>
            <person name="Yang H."/>
            <person name="Solovyev V."/>
            <person name="Lee S.M."/>
            <person name="Liu X."/>
            <person name="Afonnikov D.A."/>
            <person name="Skryabin K.G."/>
        </authorList>
    </citation>
    <scope>NUCLEOTIDE SEQUENCE [LARGE SCALE GENOMIC DNA]</scope>
    <source>
        <strain evidence="1">AK-0245</strain>
        <tissue evidence="1">Whole organism</tissue>
    </source>
</reference>
<dbReference type="AlphaFoldDB" id="A0A4S2M702"/>
<gene>
    <name evidence="1" type="ORF">CRM22_003248</name>
</gene>
<dbReference type="EMBL" id="SJOL01005444">
    <property type="protein sequence ID" value="TGZ70339.1"/>
    <property type="molecule type" value="Genomic_DNA"/>
</dbReference>
<evidence type="ECO:0000313" key="1">
    <source>
        <dbReference type="EMBL" id="TGZ70339.1"/>
    </source>
</evidence>
<proteinExistence type="predicted"/>
<sequence length="148" mass="17246">YSSYEILTVQKTAVSILPKPARQLHKICVFSVSMRYHKTLGKFLAENMRIHNLINLAELFRLRLYSGSKLRRSELHKQTMVQLRTRTFYLPRIDSRIFTSGNGTQVTHLWRVTDATSSNSRSDSVNPVFIDSGFTCHFYSRLQFGNIW</sequence>
<protein>
    <submittedName>
        <fullName evidence="1">Uncharacterized protein</fullName>
    </submittedName>
</protein>
<feature type="non-terminal residue" evidence="1">
    <location>
        <position position="1"/>
    </location>
</feature>
<accession>A0A4S2M702</accession>
<evidence type="ECO:0000313" key="2">
    <source>
        <dbReference type="Proteomes" id="UP000308267"/>
    </source>
</evidence>
<dbReference type="Proteomes" id="UP000308267">
    <property type="component" value="Unassembled WGS sequence"/>
</dbReference>
<comment type="caution">
    <text evidence="1">The sequence shown here is derived from an EMBL/GenBank/DDBJ whole genome shotgun (WGS) entry which is preliminary data.</text>
</comment>
<organism evidence="1 2">
    <name type="scientific">Opisthorchis felineus</name>
    <dbReference type="NCBI Taxonomy" id="147828"/>
    <lineage>
        <taxon>Eukaryota</taxon>
        <taxon>Metazoa</taxon>
        <taxon>Spiralia</taxon>
        <taxon>Lophotrochozoa</taxon>
        <taxon>Platyhelminthes</taxon>
        <taxon>Trematoda</taxon>
        <taxon>Digenea</taxon>
        <taxon>Opisthorchiida</taxon>
        <taxon>Opisthorchiata</taxon>
        <taxon>Opisthorchiidae</taxon>
        <taxon>Opisthorchis</taxon>
    </lineage>
</organism>